<dbReference type="GO" id="GO:1990362">
    <property type="term" value="F:butanol dehydrogenase (NAD+) activity"/>
    <property type="evidence" value="ECO:0007669"/>
    <property type="project" value="InterPro"/>
</dbReference>
<dbReference type="PROSITE" id="PS00060">
    <property type="entry name" value="ADH_IRON_2"/>
    <property type="match status" value="1"/>
</dbReference>
<dbReference type="GO" id="GO:1990002">
    <property type="term" value="F:methylglyoxal reductase (NADPH) (acetol producing) activity"/>
    <property type="evidence" value="ECO:0007669"/>
    <property type="project" value="TreeGrafter"/>
</dbReference>
<dbReference type="InterPro" id="IPR056798">
    <property type="entry name" value="ADH_Fe_C"/>
</dbReference>
<evidence type="ECO:0000313" key="7">
    <source>
        <dbReference type="Proteomes" id="UP000009073"/>
    </source>
</evidence>
<dbReference type="Proteomes" id="UP000009073">
    <property type="component" value="Chromosome"/>
</dbReference>
<dbReference type="HOGENOM" id="CLU_007207_0_4_6"/>
<dbReference type="EMBL" id="CP001616">
    <property type="protein sequence ID" value="ACQ94248.1"/>
    <property type="molecule type" value="Genomic_DNA"/>
</dbReference>
<dbReference type="Pfam" id="PF25137">
    <property type="entry name" value="ADH_Fe_C"/>
    <property type="match status" value="1"/>
</dbReference>
<keyword evidence="3" id="KW-0560">Oxidoreductase</keyword>
<sequence>MNNFSFRNPTKIHFGKGQIAKIKEEIPADARVLITYGGGSIKKNGVLDQVHAALQNITFFEFGGIEPNPHFETLMKAVELVKQEKITYLLAVGGGSVVDGTKFIAAAAEYQNDPLELLPTKGAHIRKALPLGCVLTLPATGSEMNGNAVITRWETKDKIGIFSDLIRPAFSVLDPETTYSLPDRQTGNGVVDAIVHIVEQYMTYPVNGKVQDRYAESLLQILMEDGPQALKDPTNYDVRANIMWAATQALNGTLSLGVPGDWSIHAIGHQITALYGLDHAQTLAIVLPAIWSYKKEQKKAKLLQYASRVLGITAGDDDQRATLAIEKTREFFELMGVPTRLSDYGLDETVIPAVVAKLKQHGRLKLGEHGDITPDDVAQLLKLAL</sequence>
<dbReference type="FunFam" id="3.40.50.1970:FF:000003">
    <property type="entry name" value="Alcohol dehydrogenase, iron-containing"/>
    <property type="match status" value="1"/>
</dbReference>
<evidence type="ECO:0000256" key="1">
    <source>
        <dbReference type="ARBA" id="ARBA00001962"/>
    </source>
</evidence>
<dbReference type="GO" id="GO:0008106">
    <property type="term" value="F:alcohol dehydrogenase (NADP+) activity"/>
    <property type="evidence" value="ECO:0007669"/>
    <property type="project" value="TreeGrafter"/>
</dbReference>
<dbReference type="Pfam" id="PF00465">
    <property type="entry name" value="Fe-ADH"/>
    <property type="match status" value="1"/>
</dbReference>
<feature type="domain" description="Fe-containing alcohol dehydrogenase-like C-terminal" evidence="5">
    <location>
        <begin position="189"/>
        <end position="384"/>
    </location>
</feature>
<dbReference type="Gene3D" id="3.40.50.1970">
    <property type="match status" value="1"/>
</dbReference>
<comment type="cofactor">
    <cofactor evidence="1">
        <name>Fe cation</name>
        <dbReference type="ChEBI" id="CHEBI:24875"/>
    </cofactor>
</comment>
<evidence type="ECO:0000256" key="3">
    <source>
        <dbReference type="ARBA" id="ARBA00023002"/>
    </source>
</evidence>
<name>C4LB45_TOLAT</name>
<dbReference type="OrthoDB" id="9815791at2"/>
<dbReference type="eggNOG" id="COG1979">
    <property type="taxonomic scope" value="Bacteria"/>
</dbReference>
<keyword evidence="7" id="KW-1185">Reference proteome</keyword>
<dbReference type="InterPro" id="IPR018211">
    <property type="entry name" value="ADH_Fe_CS"/>
</dbReference>
<dbReference type="STRING" id="595494.Tola_2654"/>
<gene>
    <name evidence="6" type="ordered locus">Tola_2654</name>
</gene>
<dbReference type="GO" id="GO:0005829">
    <property type="term" value="C:cytosol"/>
    <property type="evidence" value="ECO:0007669"/>
    <property type="project" value="TreeGrafter"/>
</dbReference>
<organism evidence="6 7">
    <name type="scientific">Tolumonas auensis (strain DSM 9187 / NBRC 110442 / TA 4)</name>
    <dbReference type="NCBI Taxonomy" id="595494"/>
    <lineage>
        <taxon>Bacteria</taxon>
        <taxon>Pseudomonadati</taxon>
        <taxon>Pseudomonadota</taxon>
        <taxon>Gammaproteobacteria</taxon>
        <taxon>Aeromonadales</taxon>
        <taxon>Aeromonadaceae</taxon>
        <taxon>Tolumonas</taxon>
    </lineage>
</organism>
<reference evidence="6 7" key="2">
    <citation type="journal article" date="2011" name="Stand. Genomic Sci.">
        <title>Complete genome sequence of Tolumonas auensis type strain (TA 4).</title>
        <authorList>
            <person name="Chertkov O."/>
            <person name="Copeland A."/>
            <person name="Lucas S."/>
            <person name="Lapidus A."/>
            <person name="Berry K.W."/>
            <person name="Detter J.C."/>
            <person name="Del Rio T.G."/>
            <person name="Hammon N."/>
            <person name="Dalin E."/>
            <person name="Tice H."/>
            <person name="Pitluck S."/>
            <person name="Richardson P."/>
            <person name="Bruce D."/>
            <person name="Goodwin L."/>
            <person name="Han C."/>
            <person name="Tapia R."/>
            <person name="Saunders E."/>
            <person name="Schmutz J."/>
            <person name="Brettin T."/>
            <person name="Larimer F."/>
            <person name="Land M."/>
            <person name="Hauser L."/>
            <person name="Spring S."/>
            <person name="Rohde M."/>
            <person name="Kyrpides N.C."/>
            <person name="Ivanova N."/>
            <person name="Goker M."/>
            <person name="Beller H.R."/>
            <person name="Klenk H.P."/>
            <person name="Woyke T."/>
        </authorList>
    </citation>
    <scope>NUCLEOTIDE SEQUENCE [LARGE SCALE GENOMIC DNA]</scope>
    <source>
        <strain evidence="7">DSM 9187 / TA4</strain>
    </source>
</reference>
<dbReference type="Gene3D" id="1.20.1090.10">
    <property type="entry name" value="Dehydroquinate synthase-like - alpha domain"/>
    <property type="match status" value="1"/>
</dbReference>
<evidence type="ECO:0000256" key="2">
    <source>
        <dbReference type="ARBA" id="ARBA00007358"/>
    </source>
</evidence>
<proteinExistence type="inferred from homology"/>
<evidence type="ECO:0000259" key="5">
    <source>
        <dbReference type="Pfam" id="PF25137"/>
    </source>
</evidence>
<dbReference type="KEGG" id="tau:Tola_2654"/>
<evidence type="ECO:0000313" key="6">
    <source>
        <dbReference type="EMBL" id="ACQ94248.1"/>
    </source>
</evidence>
<feature type="domain" description="Alcohol dehydrogenase iron-type/glycerol dehydrogenase GldA" evidence="4">
    <location>
        <begin position="9"/>
        <end position="175"/>
    </location>
</feature>
<dbReference type="CDD" id="cd08187">
    <property type="entry name" value="BDH"/>
    <property type="match status" value="1"/>
</dbReference>
<dbReference type="RefSeq" id="WP_015879697.1">
    <property type="nucleotide sequence ID" value="NC_012691.1"/>
</dbReference>
<dbReference type="InterPro" id="IPR044731">
    <property type="entry name" value="BDH-like"/>
</dbReference>
<dbReference type="SUPFAM" id="SSF56796">
    <property type="entry name" value="Dehydroquinate synthase-like"/>
    <property type="match status" value="1"/>
</dbReference>
<accession>C4LB45</accession>
<evidence type="ECO:0000259" key="4">
    <source>
        <dbReference type="Pfam" id="PF00465"/>
    </source>
</evidence>
<dbReference type="InterPro" id="IPR001670">
    <property type="entry name" value="ADH_Fe/GldA"/>
</dbReference>
<dbReference type="PANTHER" id="PTHR43633">
    <property type="entry name" value="ALCOHOL DEHYDROGENASE YQHD"/>
    <property type="match status" value="1"/>
</dbReference>
<protein>
    <submittedName>
        <fullName evidence="6">Iron-containing alcohol dehydrogenase</fullName>
    </submittedName>
</protein>
<comment type="similarity">
    <text evidence="2">Belongs to the iron-containing alcohol dehydrogenase family.</text>
</comment>
<dbReference type="GO" id="GO:0046872">
    <property type="term" value="F:metal ion binding"/>
    <property type="evidence" value="ECO:0007669"/>
    <property type="project" value="InterPro"/>
</dbReference>
<reference evidence="7" key="1">
    <citation type="submission" date="2009-05" db="EMBL/GenBank/DDBJ databases">
        <title>Complete sequence of Tolumonas auensis DSM 9187.</title>
        <authorList>
            <consortium name="US DOE Joint Genome Institute"/>
            <person name="Lucas S."/>
            <person name="Copeland A."/>
            <person name="Lapidus A."/>
            <person name="Glavina del Rio T."/>
            <person name="Tice H."/>
            <person name="Bruce D."/>
            <person name="Goodwin L."/>
            <person name="Pitluck S."/>
            <person name="Chertkov O."/>
            <person name="Brettin T."/>
            <person name="Detter J.C."/>
            <person name="Han C."/>
            <person name="Larimer F."/>
            <person name="Land M."/>
            <person name="Hauser L."/>
            <person name="Kyrpides N."/>
            <person name="Mikhailova N."/>
            <person name="Spring S."/>
            <person name="Beller H."/>
        </authorList>
    </citation>
    <scope>NUCLEOTIDE SEQUENCE [LARGE SCALE GENOMIC DNA]</scope>
    <source>
        <strain evidence="7">DSM 9187 / TA4</strain>
    </source>
</reference>
<dbReference type="AlphaFoldDB" id="C4LB45"/>
<dbReference type="PANTHER" id="PTHR43633:SF1">
    <property type="entry name" value="ALCOHOL DEHYDROGENASE YQHD"/>
    <property type="match status" value="1"/>
</dbReference>